<dbReference type="EMBL" id="LGUA01000221">
    <property type="protein sequence ID" value="OAX83059.1"/>
    <property type="molecule type" value="Genomic_DNA"/>
</dbReference>
<keyword evidence="1" id="KW-0732">Signal</keyword>
<accession>A0A1B7P205</accession>
<organism evidence="2 3">
    <name type="scientific">Emergomyces africanus</name>
    <dbReference type="NCBI Taxonomy" id="1955775"/>
    <lineage>
        <taxon>Eukaryota</taxon>
        <taxon>Fungi</taxon>
        <taxon>Dikarya</taxon>
        <taxon>Ascomycota</taxon>
        <taxon>Pezizomycotina</taxon>
        <taxon>Eurotiomycetes</taxon>
        <taxon>Eurotiomycetidae</taxon>
        <taxon>Onygenales</taxon>
        <taxon>Ajellomycetaceae</taxon>
        <taxon>Emergomyces</taxon>
    </lineage>
</organism>
<evidence type="ECO:0000256" key="1">
    <source>
        <dbReference type="SAM" id="SignalP"/>
    </source>
</evidence>
<reference evidence="2 3" key="1">
    <citation type="submission" date="2015-07" db="EMBL/GenBank/DDBJ databases">
        <title>Emmonsia species relationships and genome sequence.</title>
        <authorList>
            <person name="Cuomo C.A."/>
            <person name="Schwartz I.S."/>
            <person name="Kenyon C."/>
            <person name="de Hoog G.S."/>
            <person name="Govender N.P."/>
            <person name="Botha A."/>
            <person name="Moreno L."/>
            <person name="de Vries M."/>
            <person name="Munoz J.F."/>
            <person name="Stielow J.B."/>
        </authorList>
    </citation>
    <scope>NUCLEOTIDE SEQUENCE [LARGE SCALE GENOMIC DNA]</scope>
    <source>
        <strain evidence="2 3">CBS 136260</strain>
    </source>
</reference>
<comment type="caution">
    <text evidence="2">The sequence shown here is derived from an EMBL/GenBank/DDBJ whole genome shotgun (WGS) entry which is preliminary data.</text>
</comment>
<protein>
    <recommendedName>
        <fullName evidence="4">Protein kinase domain-containing protein</fullName>
    </recommendedName>
</protein>
<dbReference type="OrthoDB" id="5979581at2759"/>
<dbReference type="AlphaFoldDB" id="A0A1B7P205"/>
<feature type="chain" id="PRO_5008598363" description="Protein kinase domain-containing protein" evidence="1">
    <location>
        <begin position="17"/>
        <end position="267"/>
    </location>
</feature>
<gene>
    <name evidence="2" type="ORF">ACJ72_02589</name>
</gene>
<dbReference type="Gene3D" id="1.10.510.10">
    <property type="entry name" value="Transferase(Phosphotransferase) domain 1"/>
    <property type="match status" value="1"/>
</dbReference>
<sequence>MTPMAIISAWLQSLLAAAYLVPRRIGVILCFRQTLLDPLLLSSLWARTAYMSHGGFDNLSINELYDRHGKPYEVSALDGKPSIPYAPPHIIYSMIWKMPANELVNPEILIPDYGTSFIVSKTPSPTLRTPALYAPPEEFFNDHIITAVDVWTLGVILHDAMGERPLFEPFAWDLDDVIAEMFNTWVMYHQLSAHYPPVFRRLHKRVWDMGRGETLETYEWDVPGGKFRALEGPTVKQLMMSDFMVKWAMPAWERQMKRKRSDAEEKR</sequence>
<dbReference type="Proteomes" id="UP000091918">
    <property type="component" value="Unassembled WGS sequence"/>
</dbReference>
<dbReference type="SUPFAM" id="SSF56112">
    <property type="entry name" value="Protein kinase-like (PK-like)"/>
    <property type="match status" value="1"/>
</dbReference>
<dbReference type="InterPro" id="IPR011009">
    <property type="entry name" value="Kinase-like_dom_sf"/>
</dbReference>
<name>A0A1B7P205_9EURO</name>
<feature type="signal peptide" evidence="1">
    <location>
        <begin position="1"/>
        <end position="16"/>
    </location>
</feature>
<proteinExistence type="predicted"/>
<evidence type="ECO:0008006" key="4">
    <source>
        <dbReference type="Google" id="ProtNLM"/>
    </source>
</evidence>
<dbReference type="STRING" id="1658172.A0A1B7P205"/>
<keyword evidence="3" id="KW-1185">Reference proteome</keyword>
<evidence type="ECO:0000313" key="2">
    <source>
        <dbReference type="EMBL" id="OAX83059.1"/>
    </source>
</evidence>
<evidence type="ECO:0000313" key="3">
    <source>
        <dbReference type="Proteomes" id="UP000091918"/>
    </source>
</evidence>